<evidence type="ECO:0000313" key="2">
    <source>
        <dbReference type="Proteomes" id="UP000828390"/>
    </source>
</evidence>
<sequence length="50" mass="5667">MAPNVLVVFEGTRRLVHVTKWHYTCTSGNTPPVKYVLKHTVTGLHTHILL</sequence>
<protein>
    <submittedName>
        <fullName evidence="1">Uncharacterized protein</fullName>
    </submittedName>
</protein>
<name>A0A9D4C7L0_DREPO</name>
<organism evidence="1 2">
    <name type="scientific">Dreissena polymorpha</name>
    <name type="common">Zebra mussel</name>
    <name type="synonym">Mytilus polymorpha</name>
    <dbReference type="NCBI Taxonomy" id="45954"/>
    <lineage>
        <taxon>Eukaryota</taxon>
        <taxon>Metazoa</taxon>
        <taxon>Spiralia</taxon>
        <taxon>Lophotrochozoa</taxon>
        <taxon>Mollusca</taxon>
        <taxon>Bivalvia</taxon>
        <taxon>Autobranchia</taxon>
        <taxon>Heteroconchia</taxon>
        <taxon>Euheterodonta</taxon>
        <taxon>Imparidentia</taxon>
        <taxon>Neoheterodontei</taxon>
        <taxon>Myida</taxon>
        <taxon>Dreissenoidea</taxon>
        <taxon>Dreissenidae</taxon>
        <taxon>Dreissena</taxon>
    </lineage>
</organism>
<dbReference type="Proteomes" id="UP000828390">
    <property type="component" value="Unassembled WGS sequence"/>
</dbReference>
<evidence type="ECO:0000313" key="1">
    <source>
        <dbReference type="EMBL" id="KAH3718439.1"/>
    </source>
</evidence>
<accession>A0A9D4C7L0</accession>
<keyword evidence="2" id="KW-1185">Reference proteome</keyword>
<dbReference type="EMBL" id="JAIWYP010000013">
    <property type="protein sequence ID" value="KAH3718439.1"/>
    <property type="molecule type" value="Genomic_DNA"/>
</dbReference>
<dbReference type="AlphaFoldDB" id="A0A9D4C7L0"/>
<reference evidence="1" key="2">
    <citation type="submission" date="2020-11" db="EMBL/GenBank/DDBJ databases">
        <authorList>
            <person name="McCartney M.A."/>
            <person name="Auch B."/>
            <person name="Kono T."/>
            <person name="Mallez S."/>
            <person name="Becker A."/>
            <person name="Gohl D.M."/>
            <person name="Silverstein K.A.T."/>
            <person name="Koren S."/>
            <person name="Bechman K.B."/>
            <person name="Herman A."/>
            <person name="Abrahante J.E."/>
            <person name="Garbe J."/>
        </authorList>
    </citation>
    <scope>NUCLEOTIDE SEQUENCE</scope>
    <source>
        <strain evidence="1">Duluth1</strain>
        <tissue evidence="1">Whole animal</tissue>
    </source>
</reference>
<proteinExistence type="predicted"/>
<comment type="caution">
    <text evidence="1">The sequence shown here is derived from an EMBL/GenBank/DDBJ whole genome shotgun (WGS) entry which is preliminary data.</text>
</comment>
<gene>
    <name evidence="1" type="ORF">DPMN_061243</name>
</gene>
<reference evidence="1" key="1">
    <citation type="journal article" date="2019" name="bioRxiv">
        <title>The Genome of the Zebra Mussel, Dreissena polymorpha: A Resource for Invasive Species Research.</title>
        <authorList>
            <person name="McCartney M.A."/>
            <person name="Auch B."/>
            <person name="Kono T."/>
            <person name="Mallez S."/>
            <person name="Zhang Y."/>
            <person name="Obille A."/>
            <person name="Becker A."/>
            <person name="Abrahante J.E."/>
            <person name="Garbe J."/>
            <person name="Badalamenti J.P."/>
            <person name="Herman A."/>
            <person name="Mangelson H."/>
            <person name="Liachko I."/>
            <person name="Sullivan S."/>
            <person name="Sone E.D."/>
            <person name="Koren S."/>
            <person name="Silverstein K.A.T."/>
            <person name="Beckman K.B."/>
            <person name="Gohl D.M."/>
        </authorList>
    </citation>
    <scope>NUCLEOTIDE SEQUENCE</scope>
    <source>
        <strain evidence="1">Duluth1</strain>
        <tissue evidence="1">Whole animal</tissue>
    </source>
</reference>